<dbReference type="EMBL" id="JBHTAT010000001">
    <property type="protein sequence ID" value="MFC7255025.1"/>
    <property type="molecule type" value="Genomic_DNA"/>
</dbReference>
<protein>
    <submittedName>
        <fullName evidence="2">Uncharacterized protein</fullName>
    </submittedName>
</protein>
<dbReference type="AlphaFoldDB" id="A0ABD5ZWG9"/>
<accession>A0ABD5ZWG9</accession>
<reference evidence="2 3" key="1">
    <citation type="journal article" date="2019" name="Int. J. Syst. Evol. Microbiol.">
        <title>The Global Catalogue of Microorganisms (GCM) 10K type strain sequencing project: providing services to taxonomists for standard genome sequencing and annotation.</title>
        <authorList>
            <consortium name="The Broad Institute Genomics Platform"/>
            <consortium name="The Broad Institute Genome Sequencing Center for Infectious Disease"/>
            <person name="Wu L."/>
            <person name="Ma J."/>
        </authorList>
    </citation>
    <scope>NUCLEOTIDE SEQUENCE [LARGE SCALE GENOMIC DNA]</scope>
    <source>
        <strain evidence="2 3">GX21</strain>
    </source>
</reference>
<evidence type="ECO:0000256" key="1">
    <source>
        <dbReference type="SAM" id="Phobius"/>
    </source>
</evidence>
<sequence>MKLAFTPSDLFRLLSPTGCLVEALSMAMLLVAMFGCAVAALP</sequence>
<comment type="caution">
    <text evidence="2">The sequence shown here is derived from an EMBL/GenBank/DDBJ whole genome shotgun (WGS) entry which is preliminary data.</text>
</comment>
<dbReference type="Proteomes" id="UP001596434">
    <property type="component" value="Unassembled WGS sequence"/>
</dbReference>
<dbReference type="RefSeq" id="WP_379703232.1">
    <property type="nucleotide sequence ID" value="NZ_JBHTAT010000001.1"/>
</dbReference>
<feature type="transmembrane region" description="Helical" evidence="1">
    <location>
        <begin position="20"/>
        <end position="41"/>
    </location>
</feature>
<keyword evidence="1" id="KW-1133">Transmembrane helix</keyword>
<gene>
    <name evidence="2" type="ORF">ACFQKE_06920</name>
</gene>
<keyword evidence="1" id="KW-0812">Transmembrane</keyword>
<dbReference type="GeneID" id="96953367"/>
<name>A0ABD5ZWG9_9EURY</name>
<keyword evidence="3" id="KW-1185">Reference proteome</keyword>
<keyword evidence="1" id="KW-0472">Membrane</keyword>
<proteinExistence type="predicted"/>
<evidence type="ECO:0000313" key="3">
    <source>
        <dbReference type="Proteomes" id="UP001596434"/>
    </source>
</evidence>
<organism evidence="2 3">
    <name type="scientific">Haloplanus litoreus</name>
    <dbReference type="NCBI Taxonomy" id="767515"/>
    <lineage>
        <taxon>Archaea</taxon>
        <taxon>Methanobacteriati</taxon>
        <taxon>Methanobacteriota</taxon>
        <taxon>Stenosarchaea group</taxon>
        <taxon>Halobacteria</taxon>
        <taxon>Halobacteriales</taxon>
        <taxon>Haloferacaceae</taxon>
        <taxon>Haloplanus</taxon>
    </lineage>
</organism>
<evidence type="ECO:0000313" key="2">
    <source>
        <dbReference type="EMBL" id="MFC7255025.1"/>
    </source>
</evidence>